<sequence length="399" mass="43315">MFAHVQILKDRHTAGLCGKLRMTFSGIVPGTSNNAHVGVDQVSSIDIFPSTSKSIDPLKIISEFHRKADSHRTDKHEQRVNAAIQEISRAKHQASTESTCSPEDENVQPDIEDSPHEDWKSSFHAPPGSYDAACGKPVNPVSRVKTKHDEPHYSLNAGAYVKSVIFGGLDGIITTFAIVSAVEGGGLSQKTALLMGIANLVADALSMGVGDYLSESAEQAYVMREQAREIWETENYLEGEIAEMVEIYVQKGMLEEHAKEYIRILALYPKVFVESMMVDELGLMPITDETDKFECHKKGAVTFLSFLVFGLVPLGTYLIAWELLDDDHVLGDEHDKGDGGQTARFAIATMATLVTLFVLGLLRAKLVGGSGFQGGLSMMVTGSLAAGAAYSVGWICGEM</sequence>
<keyword evidence="3 7" id="KW-0812">Transmembrane</keyword>
<keyword evidence="9" id="KW-1185">Reference proteome</keyword>
<feature type="transmembrane region" description="Helical" evidence="7">
    <location>
        <begin position="300"/>
        <end position="321"/>
    </location>
</feature>
<dbReference type="EMBL" id="CAUYUJ010007888">
    <property type="protein sequence ID" value="CAK0822258.1"/>
    <property type="molecule type" value="Genomic_DNA"/>
</dbReference>
<evidence type="ECO:0000256" key="4">
    <source>
        <dbReference type="ARBA" id="ARBA00022989"/>
    </source>
</evidence>
<keyword evidence="5 7" id="KW-0472">Membrane</keyword>
<keyword evidence="4 7" id="KW-1133">Transmembrane helix</keyword>
<evidence type="ECO:0000313" key="9">
    <source>
        <dbReference type="Proteomes" id="UP001189429"/>
    </source>
</evidence>
<feature type="transmembrane region" description="Helical" evidence="7">
    <location>
        <begin position="374"/>
        <end position="395"/>
    </location>
</feature>
<organism evidence="8 9">
    <name type="scientific">Prorocentrum cordatum</name>
    <dbReference type="NCBI Taxonomy" id="2364126"/>
    <lineage>
        <taxon>Eukaryota</taxon>
        <taxon>Sar</taxon>
        <taxon>Alveolata</taxon>
        <taxon>Dinophyceae</taxon>
        <taxon>Prorocentrales</taxon>
        <taxon>Prorocentraceae</taxon>
        <taxon>Prorocentrum</taxon>
    </lineage>
</organism>
<evidence type="ECO:0000256" key="3">
    <source>
        <dbReference type="ARBA" id="ARBA00022692"/>
    </source>
</evidence>
<name>A0ABN9RSM4_9DINO</name>
<comment type="similarity">
    <text evidence="2">Belongs to the CCC1 family.</text>
</comment>
<accession>A0ABN9RSM4</accession>
<dbReference type="Proteomes" id="UP001189429">
    <property type="component" value="Unassembled WGS sequence"/>
</dbReference>
<comment type="subcellular location">
    <subcellularLocation>
        <location evidence="1">Endomembrane system</location>
        <topology evidence="1">Multi-pass membrane protein</topology>
    </subcellularLocation>
</comment>
<comment type="caution">
    <text evidence="8">The sequence shown here is derived from an EMBL/GenBank/DDBJ whole genome shotgun (WGS) entry which is preliminary data.</text>
</comment>
<evidence type="ECO:0000256" key="2">
    <source>
        <dbReference type="ARBA" id="ARBA00007049"/>
    </source>
</evidence>
<evidence type="ECO:0000256" key="6">
    <source>
        <dbReference type="SAM" id="MobiDB-lite"/>
    </source>
</evidence>
<protein>
    <submittedName>
        <fullName evidence="8">Uncharacterized protein</fullName>
    </submittedName>
</protein>
<evidence type="ECO:0000256" key="5">
    <source>
        <dbReference type="ARBA" id="ARBA00023136"/>
    </source>
</evidence>
<evidence type="ECO:0000256" key="7">
    <source>
        <dbReference type="SAM" id="Phobius"/>
    </source>
</evidence>
<evidence type="ECO:0000256" key="1">
    <source>
        <dbReference type="ARBA" id="ARBA00004127"/>
    </source>
</evidence>
<proteinExistence type="inferred from homology"/>
<evidence type="ECO:0000313" key="8">
    <source>
        <dbReference type="EMBL" id="CAK0822258.1"/>
    </source>
</evidence>
<dbReference type="InterPro" id="IPR008217">
    <property type="entry name" value="Ccc1_fam"/>
</dbReference>
<dbReference type="Pfam" id="PF01988">
    <property type="entry name" value="VIT1"/>
    <property type="match status" value="1"/>
</dbReference>
<feature type="transmembrane region" description="Helical" evidence="7">
    <location>
        <begin position="341"/>
        <end position="362"/>
    </location>
</feature>
<reference evidence="8" key="1">
    <citation type="submission" date="2023-10" db="EMBL/GenBank/DDBJ databases">
        <authorList>
            <person name="Chen Y."/>
            <person name="Shah S."/>
            <person name="Dougan E. K."/>
            <person name="Thang M."/>
            <person name="Chan C."/>
        </authorList>
    </citation>
    <scope>NUCLEOTIDE SEQUENCE [LARGE SCALE GENOMIC DNA]</scope>
</reference>
<feature type="region of interest" description="Disordered" evidence="6">
    <location>
        <begin position="89"/>
        <end position="125"/>
    </location>
</feature>
<feature type="compositionally biased region" description="Acidic residues" evidence="6">
    <location>
        <begin position="102"/>
        <end position="112"/>
    </location>
</feature>
<gene>
    <name evidence="8" type="ORF">PCOR1329_LOCUS23326</name>
</gene>
<dbReference type="PANTHER" id="PTHR31851">
    <property type="entry name" value="FE(2+)/MN(2+) TRANSPORTER PCL1"/>
    <property type="match status" value="1"/>
</dbReference>